<keyword evidence="3" id="KW-0808">Transferase</keyword>
<evidence type="ECO:0000256" key="3">
    <source>
        <dbReference type="ARBA" id="ARBA00022679"/>
    </source>
</evidence>
<dbReference type="Gene3D" id="3.40.640.10">
    <property type="entry name" value="Type I PLP-dependent aspartate aminotransferase-like (Major domain)"/>
    <property type="match status" value="1"/>
</dbReference>
<dbReference type="Pfam" id="PF00155">
    <property type="entry name" value="Aminotran_1_2"/>
    <property type="match status" value="1"/>
</dbReference>
<gene>
    <name evidence="6" type="ORF">E7Z59_04205</name>
</gene>
<evidence type="ECO:0000256" key="4">
    <source>
        <dbReference type="ARBA" id="ARBA00022898"/>
    </source>
</evidence>
<dbReference type="InterPro" id="IPR050087">
    <property type="entry name" value="AON_synthase_class-II"/>
</dbReference>
<accession>A0A4S3M4C6</accession>
<dbReference type="Gene3D" id="3.90.1150.10">
    <property type="entry name" value="Aspartate Aminotransferase, domain 1"/>
    <property type="match status" value="1"/>
</dbReference>
<organism evidence="6 7">
    <name type="scientific">Robertkochia marina</name>
    <dbReference type="NCBI Taxonomy" id="1227945"/>
    <lineage>
        <taxon>Bacteria</taxon>
        <taxon>Pseudomonadati</taxon>
        <taxon>Bacteroidota</taxon>
        <taxon>Flavobacteriia</taxon>
        <taxon>Flavobacteriales</taxon>
        <taxon>Flavobacteriaceae</taxon>
        <taxon>Robertkochia</taxon>
    </lineage>
</organism>
<evidence type="ECO:0000313" key="7">
    <source>
        <dbReference type="Proteomes" id="UP000305939"/>
    </source>
</evidence>
<evidence type="ECO:0000256" key="2">
    <source>
        <dbReference type="ARBA" id="ARBA00010008"/>
    </source>
</evidence>
<dbReference type="GO" id="GO:0016740">
    <property type="term" value="F:transferase activity"/>
    <property type="evidence" value="ECO:0007669"/>
    <property type="project" value="UniProtKB-KW"/>
</dbReference>
<dbReference type="GO" id="GO:0030170">
    <property type="term" value="F:pyridoxal phosphate binding"/>
    <property type="evidence" value="ECO:0007669"/>
    <property type="project" value="InterPro"/>
</dbReference>
<sequence>MMKFPKRLNKKLEQRLADNAFRRLPSAAEGIDFCSNDYLGLSRDPKLKEFIGEILEGYDFGEGSTGSRLISGNHKLYKEAEDMLTTWYASESALIFNSGYDANIGFFSSVPQRGDIVFYDEYIHASIRDGLSMGNAGSFKFRHNDLEHLESLLKKYLVDDNECYVVTESVFSMDGDSPDLDRLINLCKAYDVNLVVDEAHAVGVVGEKGKGLTFSQGRRESVFARIVTFGKGPGVHGAAVLGSQKLKDYLVNFCRSLIYTTALPPHSVAGIMASHRLMIDDGRRDQLWDRIRCFQNKLNTTEVLMEFKGGDSAIATIVIPGNENVKEVAKLLNDEGFRVKPIVSPTVPKGKERLRICLHSYNSFEEIESLFDRLLIFVKPYLLDV</sequence>
<dbReference type="GO" id="GO:0009102">
    <property type="term" value="P:biotin biosynthetic process"/>
    <property type="evidence" value="ECO:0007669"/>
    <property type="project" value="TreeGrafter"/>
</dbReference>
<evidence type="ECO:0000256" key="1">
    <source>
        <dbReference type="ARBA" id="ARBA00001933"/>
    </source>
</evidence>
<evidence type="ECO:0000259" key="5">
    <source>
        <dbReference type="Pfam" id="PF00155"/>
    </source>
</evidence>
<comment type="similarity">
    <text evidence="2">Belongs to the class-II pyridoxal-phosphate-dependent aminotransferase family. BioF subfamily.</text>
</comment>
<comment type="caution">
    <text evidence="6">The sequence shown here is derived from an EMBL/GenBank/DDBJ whole genome shotgun (WGS) entry which is preliminary data.</text>
</comment>
<proteinExistence type="inferred from homology"/>
<keyword evidence="4" id="KW-0663">Pyridoxal phosphate</keyword>
<dbReference type="PANTHER" id="PTHR13693">
    <property type="entry name" value="CLASS II AMINOTRANSFERASE/8-AMINO-7-OXONONANOATE SYNTHASE"/>
    <property type="match status" value="1"/>
</dbReference>
<dbReference type="Proteomes" id="UP000305939">
    <property type="component" value="Unassembled WGS sequence"/>
</dbReference>
<reference evidence="6 7" key="1">
    <citation type="submission" date="2019-04" db="EMBL/GenBank/DDBJ databases">
        <title>Draft genome sequence of Robertkochia marina CC-AMO-30D.</title>
        <authorList>
            <person name="Hameed A."/>
            <person name="Lin S.-Y."/>
            <person name="Shahina M."/>
            <person name="Lai W.-A."/>
            <person name="Young C.-C."/>
        </authorList>
    </citation>
    <scope>NUCLEOTIDE SEQUENCE [LARGE SCALE GENOMIC DNA]</scope>
    <source>
        <strain evidence="6 7">CC-AMO-30D</strain>
    </source>
</reference>
<dbReference type="InterPro" id="IPR015424">
    <property type="entry name" value="PyrdxlP-dep_Trfase"/>
</dbReference>
<dbReference type="PANTHER" id="PTHR13693:SF77">
    <property type="entry name" value="8-AMINO-7-OXONONANOATE SYNTHASE"/>
    <property type="match status" value="1"/>
</dbReference>
<feature type="domain" description="Aminotransferase class I/classII large" evidence="5">
    <location>
        <begin position="30"/>
        <end position="373"/>
    </location>
</feature>
<dbReference type="AlphaFoldDB" id="A0A4S3M4C6"/>
<keyword evidence="7" id="KW-1185">Reference proteome</keyword>
<dbReference type="InterPro" id="IPR015421">
    <property type="entry name" value="PyrdxlP-dep_Trfase_major"/>
</dbReference>
<dbReference type="SUPFAM" id="SSF53383">
    <property type="entry name" value="PLP-dependent transferases"/>
    <property type="match status" value="1"/>
</dbReference>
<protein>
    <submittedName>
        <fullName evidence="6">8-amino-7-oxononanoate synthase</fullName>
    </submittedName>
</protein>
<dbReference type="InterPro" id="IPR004839">
    <property type="entry name" value="Aminotransferase_I/II_large"/>
</dbReference>
<dbReference type="EMBL" id="SSMC01000001">
    <property type="protein sequence ID" value="THD69539.1"/>
    <property type="molecule type" value="Genomic_DNA"/>
</dbReference>
<comment type="cofactor">
    <cofactor evidence="1">
        <name>pyridoxal 5'-phosphate</name>
        <dbReference type="ChEBI" id="CHEBI:597326"/>
    </cofactor>
</comment>
<name>A0A4S3M4C6_9FLAO</name>
<dbReference type="InterPro" id="IPR015422">
    <property type="entry name" value="PyrdxlP-dep_Trfase_small"/>
</dbReference>
<evidence type="ECO:0000313" key="6">
    <source>
        <dbReference type="EMBL" id="THD69539.1"/>
    </source>
</evidence>